<comment type="subcellular location">
    <subcellularLocation>
        <location evidence="1">Membrane</location>
        <topology evidence="1">Multi-pass membrane protein</topology>
    </subcellularLocation>
</comment>
<proteinExistence type="predicted"/>
<evidence type="ECO:0000256" key="1">
    <source>
        <dbReference type="ARBA" id="ARBA00004141"/>
    </source>
</evidence>
<feature type="transmembrane region" description="Helical" evidence="5">
    <location>
        <begin position="35"/>
        <end position="54"/>
    </location>
</feature>
<gene>
    <name evidence="7" type="ORF">SDC9_34880</name>
</gene>
<feature type="transmembrane region" description="Helical" evidence="5">
    <location>
        <begin position="270"/>
        <end position="288"/>
    </location>
</feature>
<keyword evidence="2 5" id="KW-0812">Transmembrane</keyword>
<feature type="transmembrane region" description="Helical" evidence="5">
    <location>
        <begin position="119"/>
        <end position="137"/>
    </location>
</feature>
<feature type="transmembrane region" description="Helical" evidence="5">
    <location>
        <begin position="6"/>
        <end position="23"/>
    </location>
</feature>
<feature type="transmembrane region" description="Helical" evidence="5">
    <location>
        <begin position="245"/>
        <end position="263"/>
    </location>
</feature>
<dbReference type="InterPro" id="IPR051533">
    <property type="entry name" value="WaaL-like"/>
</dbReference>
<dbReference type="InterPro" id="IPR007016">
    <property type="entry name" value="O-antigen_ligase-rel_domated"/>
</dbReference>
<evidence type="ECO:0000256" key="5">
    <source>
        <dbReference type="SAM" id="Phobius"/>
    </source>
</evidence>
<evidence type="ECO:0000313" key="7">
    <source>
        <dbReference type="EMBL" id="MPL88851.1"/>
    </source>
</evidence>
<dbReference type="Pfam" id="PF04932">
    <property type="entry name" value="Wzy_C"/>
    <property type="match status" value="1"/>
</dbReference>
<comment type="caution">
    <text evidence="7">The sequence shown here is derived from an EMBL/GenBank/DDBJ whole genome shotgun (WGS) entry which is preliminary data.</text>
</comment>
<keyword evidence="3 5" id="KW-1133">Transmembrane helix</keyword>
<organism evidence="7">
    <name type="scientific">bioreactor metagenome</name>
    <dbReference type="NCBI Taxonomy" id="1076179"/>
    <lineage>
        <taxon>unclassified sequences</taxon>
        <taxon>metagenomes</taxon>
        <taxon>ecological metagenomes</taxon>
    </lineage>
</organism>
<feature type="transmembrane region" description="Helical" evidence="5">
    <location>
        <begin position="451"/>
        <end position="469"/>
    </location>
</feature>
<evidence type="ECO:0000256" key="3">
    <source>
        <dbReference type="ARBA" id="ARBA00022989"/>
    </source>
</evidence>
<feature type="transmembrane region" description="Helical" evidence="5">
    <location>
        <begin position="74"/>
        <end position="107"/>
    </location>
</feature>
<sequence length="495" mass="57203">MNNLYTYVLLAVVVSVMLILYLLSSIGILSVEQEIITRVLSIIFFLAGTTWLISGELKKNKSGLSQLKKEKIQILLPLVILLVSSVLNKVAGTIATALFVSCALLFFIRRKEFFLPNKLYYILFGYVLFLFLGTIGTHKGFHFPGKIYTFLFLPITFSFFNLPNSALLRIARLFFRIMLLYLAVCIVYWWFNFLCLDAGFIEWTTSKLSFQLNMFDWVEQYKLSHGNEFSAYFFVNSWSYYYHPSYISIVLLFALITGFYLYFKQDDSSKITLFELIIFVVACFLVLALMESRIGVLIFCILCAVSVLYYVKLKTKHFKLFLLLYAVTGLLLIIFGKDLINGFYADEIRNSLLKIATAYIKDHFWWGTGSFEQATAINNVKEVLFPDLKDFNYVHNQFFGNMIQFGIWGLVILVVLLAGILGLAIRKRSYLLQMFLLIMFLFMLIEEPLYIQAGITRFTVFLTFFVAICDSNSIRKKLNFSSVLKNQNLNDGRTN</sequence>
<feature type="transmembrane region" description="Helical" evidence="5">
    <location>
        <begin position="318"/>
        <end position="336"/>
    </location>
</feature>
<dbReference type="PANTHER" id="PTHR37422">
    <property type="entry name" value="TEICHURONIC ACID BIOSYNTHESIS PROTEIN TUAE"/>
    <property type="match status" value="1"/>
</dbReference>
<dbReference type="GO" id="GO:0016020">
    <property type="term" value="C:membrane"/>
    <property type="evidence" value="ECO:0007669"/>
    <property type="project" value="UniProtKB-SubCell"/>
</dbReference>
<feature type="transmembrane region" description="Helical" evidence="5">
    <location>
        <begin position="430"/>
        <end position="445"/>
    </location>
</feature>
<feature type="transmembrane region" description="Helical" evidence="5">
    <location>
        <begin position="294"/>
        <end position="311"/>
    </location>
</feature>
<evidence type="ECO:0000256" key="4">
    <source>
        <dbReference type="ARBA" id="ARBA00023136"/>
    </source>
</evidence>
<name>A0A644VC60_9ZZZZ</name>
<feature type="domain" description="O-antigen ligase-related" evidence="6">
    <location>
        <begin position="279"/>
        <end position="414"/>
    </location>
</feature>
<dbReference type="PANTHER" id="PTHR37422:SF13">
    <property type="entry name" value="LIPOPOLYSACCHARIDE BIOSYNTHESIS PROTEIN PA4999-RELATED"/>
    <property type="match status" value="1"/>
</dbReference>
<protein>
    <recommendedName>
        <fullName evidence="6">O-antigen ligase-related domain-containing protein</fullName>
    </recommendedName>
</protein>
<evidence type="ECO:0000259" key="6">
    <source>
        <dbReference type="Pfam" id="PF04932"/>
    </source>
</evidence>
<feature type="transmembrane region" description="Helical" evidence="5">
    <location>
        <begin position="402"/>
        <end position="423"/>
    </location>
</feature>
<feature type="transmembrane region" description="Helical" evidence="5">
    <location>
        <begin position="173"/>
        <end position="191"/>
    </location>
</feature>
<reference evidence="7" key="1">
    <citation type="submission" date="2019-08" db="EMBL/GenBank/DDBJ databases">
        <authorList>
            <person name="Kucharzyk K."/>
            <person name="Murdoch R.W."/>
            <person name="Higgins S."/>
            <person name="Loffler F."/>
        </authorList>
    </citation>
    <scope>NUCLEOTIDE SEQUENCE</scope>
</reference>
<feature type="transmembrane region" description="Helical" evidence="5">
    <location>
        <begin position="143"/>
        <end position="161"/>
    </location>
</feature>
<accession>A0A644VC60</accession>
<dbReference type="EMBL" id="VSSQ01000266">
    <property type="protein sequence ID" value="MPL88851.1"/>
    <property type="molecule type" value="Genomic_DNA"/>
</dbReference>
<evidence type="ECO:0000256" key="2">
    <source>
        <dbReference type="ARBA" id="ARBA00022692"/>
    </source>
</evidence>
<dbReference type="AlphaFoldDB" id="A0A644VC60"/>
<keyword evidence="4 5" id="KW-0472">Membrane</keyword>